<gene>
    <name evidence="1" type="ORF">HHL27_10995</name>
</gene>
<name>A0A7Y0G9N6_9SPHN</name>
<proteinExistence type="predicted"/>
<dbReference type="EMBL" id="JABBGM010000004">
    <property type="protein sequence ID" value="NML94190.1"/>
    <property type="molecule type" value="Genomic_DNA"/>
</dbReference>
<keyword evidence="2" id="KW-1185">Reference proteome</keyword>
<evidence type="ECO:0000313" key="2">
    <source>
        <dbReference type="Proteomes" id="UP000583556"/>
    </source>
</evidence>
<evidence type="ECO:0000313" key="1">
    <source>
        <dbReference type="EMBL" id="NML94190.1"/>
    </source>
</evidence>
<dbReference type="AlphaFoldDB" id="A0A7Y0G9N6"/>
<dbReference type="Proteomes" id="UP000583556">
    <property type="component" value="Unassembled WGS sequence"/>
</dbReference>
<protein>
    <submittedName>
        <fullName evidence="1">Uncharacterized protein</fullName>
    </submittedName>
</protein>
<accession>A0A7Y0G9N6</accession>
<reference evidence="1 2" key="1">
    <citation type="submission" date="2020-04" db="EMBL/GenBank/DDBJ databases">
        <title>Novosphingobium sp. TW-4 isolated from soil.</title>
        <authorList>
            <person name="Dahal R.H."/>
            <person name="Chaudhary D.K."/>
        </authorList>
    </citation>
    <scope>NUCLEOTIDE SEQUENCE [LARGE SCALE GENOMIC DNA]</scope>
    <source>
        <strain evidence="1 2">TW-4</strain>
    </source>
</reference>
<comment type="caution">
    <text evidence="1">The sequence shown here is derived from an EMBL/GenBank/DDBJ whole genome shotgun (WGS) entry which is preliminary data.</text>
</comment>
<sequence>MELTYIAIGCADTPANAYAQAQAGSGEIDVIALYRDAENLYSVQYAVRGPSFRGGKPPLSLADARATLARTFGPVAIIPTPAAR</sequence>
<dbReference type="RefSeq" id="WP_169493453.1">
    <property type="nucleotide sequence ID" value="NZ_JABBGM010000004.1"/>
</dbReference>
<organism evidence="1 2">
    <name type="scientific">Novosphingobium olei</name>
    <dbReference type="NCBI Taxonomy" id="2728851"/>
    <lineage>
        <taxon>Bacteria</taxon>
        <taxon>Pseudomonadati</taxon>
        <taxon>Pseudomonadota</taxon>
        <taxon>Alphaproteobacteria</taxon>
        <taxon>Sphingomonadales</taxon>
        <taxon>Sphingomonadaceae</taxon>
        <taxon>Novosphingobium</taxon>
    </lineage>
</organism>